<keyword evidence="4" id="KW-1185">Reference proteome</keyword>
<protein>
    <submittedName>
        <fullName evidence="1">Uncharacterized protein</fullName>
    </submittedName>
</protein>
<accession>A0A815RP78</accession>
<proteinExistence type="predicted"/>
<dbReference type="EMBL" id="CAJNOL010010083">
    <property type="protein sequence ID" value="CAF1647474.1"/>
    <property type="molecule type" value="Genomic_DNA"/>
</dbReference>
<dbReference type="AlphaFoldDB" id="A0A815RP78"/>
<organism evidence="1 3">
    <name type="scientific">Rotaria sordida</name>
    <dbReference type="NCBI Taxonomy" id="392033"/>
    <lineage>
        <taxon>Eukaryota</taxon>
        <taxon>Metazoa</taxon>
        <taxon>Spiralia</taxon>
        <taxon>Gnathifera</taxon>
        <taxon>Rotifera</taxon>
        <taxon>Eurotatoria</taxon>
        <taxon>Bdelloidea</taxon>
        <taxon>Philodinida</taxon>
        <taxon>Philodinidae</taxon>
        <taxon>Rotaria</taxon>
    </lineage>
</organism>
<dbReference type="Proteomes" id="UP000663870">
    <property type="component" value="Unassembled WGS sequence"/>
</dbReference>
<reference evidence="1" key="1">
    <citation type="submission" date="2021-02" db="EMBL/GenBank/DDBJ databases">
        <authorList>
            <person name="Nowell W R."/>
        </authorList>
    </citation>
    <scope>NUCLEOTIDE SEQUENCE</scope>
</reference>
<evidence type="ECO:0000313" key="1">
    <source>
        <dbReference type="EMBL" id="CAF1479063.1"/>
    </source>
</evidence>
<evidence type="ECO:0000313" key="4">
    <source>
        <dbReference type="Proteomes" id="UP000663870"/>
    </source>
</evidence>
<evidence type="ECO:0000313" key="3">
    <source>
        <dbReference type="Proteomes" id="UP000663854"/>
    </source>
</evidence>
<gene>
    <name evidence="2" type="ORF">JXQ802_LOCUS54099</name>
    <name evidence="1" type="ORF">PYM288_LOCUS37677</name>
</gene>
<comment type="caution">
    <text evidence="1">The sequence shown here is derived from an EMBL/GenBank/DDBJ whole genome shotgun (WGS) entry which is preliminary data.</text>
</comment>
<sequence length="110" mass="13183">MESELQAILDRAPYLTTLTIQQDTSISIPMSLFKHTNPSIRKLDLENYVHYFNENERLLLTRSLLAIQCEVLYIRINNRGNIITLVRNMINLRILYIYQSDEKYSHYIWF</sequence>
<evidence type="ECO:0000313" key="2">
    <source>
        <dbReference type="EMBL" id="CAF1647474.1"/>
    </source>
</evidence>
<dbReference type="EMBL" id="CAJNOH010008397">
    <property type="protein sequence ID" value="CAF1479063.1"/>
    <property type="molecule type" value="Genomic_DNA"/>
</dbReference>
<dbReference type="Proteomes" id="UP000663854">
    <property type="component" value="Unassembled WGS sequence"/>
</dbReference>
<name>A0A815RP78_9BILA</name>